<dbReference type="AlphaFoldDB" id="A0A4S2KZ76"/>
<comment type="caution">
    <text evidence="2">The sequence shown here is derived from an EMBL/GenBank/DDBJ whole genome shotgun (WGS) entry which is preliminary data.</text>
</comment>
<reference evidence="2 3" key="1">
    <citation type="journal article" date="2019" name="Philos. Trans. R. Soc. Lond., B, Biol. Sci.">
        <title>Ant behaviour and brain gene expression of defending hosts depend on the ecological success of the intruding social parasite.</title>
        <authorList>
            <person name="Kaur R."/>
            <person name="Stoldt M."/>
            <person name="Jongepier E."/>
            <person name="Feldmeyer B."/>
            <person name="Menzel F."/>
            <person name="Bornberg-Bauer E."/>
            <person name="Foitzik S."/>
        </authorList>
    </citation>
    <scope>NUCLEOTIDE SEQUENCE [LARGE SCALE GENOMIC DNA]</scope>
    <source>
        <tissue evidence="2">Whole body</tissue>
    </source>
</reference>
<protein>
    <submittedName>
        <fullName evidence="2">Uncharacterized protein</fullName>
    </submittedName>
</protein>
<dbReference type="Proteomes" id="UP000310200">
    <property type="component" value="Unassembled WGS sequence"/>
</dbReference>
<accession>A0A4S2KZ76</accession>
<name>A0A4S2KZ76_9HYME</name>
<feature type="region of interest" description="Disordered" evidence="1">
    <location>
        <begin position="251"/>
        <end position="270"/>
    </location>
</feature>
<organism evidence="2 3">
    <name type="scientific">Temnothorax longispinosus</name>
    <dbReference type="NCBI Taxonomy" id="300112"/>
    <lineage>
        <taxon>Eukaryota</taxon>
        <taxon>Metazoa</taxon>
        <taxon>Ecdysozoa</taxon>
        <taxon>Arthropoda</taxon>
        <taxon>Hexapoda</taxon>
        <taxon>Insecta</taxon>
        <taxon>Pterygota</taxon>
        <taxon>Neoptera</taxon>
        <taxon>Endopterygota</taxon>
        <taxon>Hymenoptera</taxon>
        <taxon>Apocrita</taxon>
        <taxon>Aculeata</taxon>
        <taxon>Formicoidea</taxon>
        <taxon>Formicidae</taxon>
        <taxon>Myrmicinae</taxon>
        <taxon>Temnothorax</taxon>
    </lineage>
</organism>
<gene>
    <name evidence="2" type="ORF">DBV15_01474</name>
</gene>
<dbReference type="EMBL" id="QBLH01001040">
    <property type="protein sequence ID" value="TGZ53407.1"/>
    <property type="molecule type" value="Genomic_DNA"/>
</dbReference>
<feature type="region of interest" description="Disordered" evidence="1">
    <location>
        <begin position="172"/>
        <end position="206"/>
    </location>
</feature>
<sequence>MLAIMSAPARCWNQFNARNSLPVIPAATTCPASLCIHNTPESFGLLTRRDAPIFHGVLSVAAPLRSGSGLPASPFEKVLQIRDMGRKRKFAPFFPFPSHPSEVQMHASLYKAEGVGGAGVLHCNSLPISRLYVAVAIIYIQRDLPPLSSSLAVERERVFSSLRNVSQIGRVERRTSRGKKAFPPARIRDRAKRARSSEVSDPPGRIRKGISINKWKRAESAGRFMKFSRPREQVSLPRYSLSHKAARDCAKTTDKHFDGPHGGISEGTTTDERPRFCSFRALRKDVQAGDSGTHDILNFRLILERKFSAKSRHEVTGRALSDFAFAVTMRLQMKAPQMQFAVPLALNA</sequence>
<evidence type="ECO:0000313" key="3">
    <source>
        <dbReference type="Proteomes" id="UP000310200"/>
    </source>
</evidence>
<keyword evidence="3" id="KW-1185">Reference proteome</keyword>
<proteinExistence type="predicted"/>
<evidence type="ECO:0000256" key="1">
    <source>
        <dbReference type="SAM" id="MobiDB-lite"/>
    </source>
</evidence>
<evidence type="ECO:0000313" key="2">
    <source>
        <dbReference type="EMBL" id="TGZ53407.1"/>
    </source>
</evidence>